<dbReference type="Gene3D" id="3.30.70.120">
    <property type="match status" value="1"/>
</dbReference>
<dbReference type="SUPFAM" id="SSF54913">
    <property type="entry name" value="GlnB-like"/>
    <property type="match status" value="1"/>
</dbReference>
<dbReference type="InterPro" id="IPR015867">
    <property type="entry name" value="N-reg_PII/ATP_PRibTrfase_C"/>
</dbReference>
<reference evidence="1 2" key="1">
    <citation type="submission" date="2019-12" db="EMBL/GenBank/DDBJ databases">
        <authorList>
            <person name="Huq M.A."/>
        </authorList>
    </citation>
    <scope>NUCLEOTIDE SEQUENCE [LARGE SCALE GENOMIC DNA]</scope>
    <source>
        <strain evidence="1 2">MAH-25</strain>
    </source>
</reference>
<dbReference type="RefSeq" id="WP_157397863.1">
    <property type="nucleotide sequence ID" value="NZ_WSEL01000003.1"/>
</dbReference>
<dbReference type="InterPro" id="IPR002187">
    <property type="entry name" value="N-reg_PII"/>
</dbReference>
<dbReference type="PANTHER" id="PTHR30115:SF11">
    <property type="entry name" value="NITROGEN REGULATORY PROTEIN P-II HOMOLOG"/>
    <property type="match status" value="1"/>
</dbReference>
<dbReference type="InterPro" id="IPR011322">
    <property type="entry name" value="N-reg_PII-like_a/b"/>
</dbReference>
<dbReference type="EMBL" id="WSEL01000003">
    <property type="protein sequence ID" value="MVQ29912.1"/>
    <property type="molecule type" value="Genomic_DNA"/>
</dbReference>
<evidence type="ECO:0000313" key="1">
    <source>
        <dbReference type="EMBL" id="MVQ29912.1"/>
    </source>
</evidence>
<dbReference type="PANTHER" id="PTHR30115">
    <property type="entry name" value="NITROGEN REGULATORY PROTEIN P-II"/>
    <property type="match status" value="1"/>
</dbReference>
<dbReference type="SMART" id="SM00938">
    <property type="entry name" value="P-II"/>
    <property type="match status" value="1"/>
</dbReference>
<proteinExistence type="predicted"/>
<accession>A0A6N8IT65</accession>
<dbReference type="GO" id="GO:0030234">
    <property type="term" value="F:enzyme regulator activity"/>
    <property type="evidence" value="ECO:0007669"/>
    <property type="project" value="InterPro"/>
</dbReference>
<gene>
    <name evidence="1" type="ORF">GON04_10655</name>
</gene>
<sequence>MKEIRAIVRPHRLDRLREALRAIPNFPGVTVFRAEGFTAPAAIGHRTVRQELTDFSSKLMVSVLADDAMVEPIRAAIIASCATGQIGDGIVWTVAIDDIHRIRDGSVIDGAPPG</sequence>
<dbReference type="GO" id="GO:0005524">
    <property type="term" value="F:ATP binding"/>
    <property type="evidence" value="ECO:0007669"/>
    <property type="project" value="TreeGrafter"/>
</dbReference>
<keyword evidence="2" id="KW-1185">Reference proteome</keyword>
<protein>
    <submittedName>
        <fullName evidence="1">P-II family nitrogen regulator</fullName>
    </submittedName>
</protein>
<comment type="caution">
    <text evidence="1">The sequence shown here is derived from an EMBL/GenBank/DDBJ whole genome shotgun (WGS) entry which is preliminary data.</text>
</comment>
<dbReference type="PRINTS" id="PR00340">
    <property type="entry name" value="PIIGLNB"/>
</dbReference>
<dbReference type="Proteomes" id="UP000469385">
    <property type="component" value="Unassembled WGS sequence"/>
</dbReference>
<dbReference type="PROSITE" id="PS51343">
    <property type="entry name" value="PII_GLNB_DOM"/>
    <property type="match status" value="1"/>
</dbReference>
<name>A0A6N8IT65_9BURK</name>
<organism evidence="1 2">
    <name type="scientific">Ramlibacter pinisoli</name>
    <dbReference type="NCBI Taxonomy" id="2682844"/>
    <lineage>
        <taxon>Bacteria</taxon>
        <taxon>Pseudomonadati</taxon>
        <taxon>Pseudomonadota</taxon>
        <taxon>Betaproteobacteria</taxon>
        <taxon>Burkholderiales</taxon>
        <taxon>Comamonadaceae</taxon>
        <taxon>Ramlibacter</taxon>
    </lineage>
</organism>
<dbReference type="Pfam" id="PF00543">
    <property type="entry name" value="P-II"/>
    <property type="match status" value="1"/>
</dbReference>
<dbReference type="GO" id="GO:0006808">
    <property type="term" value="P:regulation of nitrogen utilization"/>
    <property type="evidence" value="ECO:0007669"/>
    <property type="project" value="InterPro"/>
</dbReference>
<evidence type="ECO:0000313" key="2">
    <source>
        <dbReference type="Proteomes" id="UP000469385"/>
    </source>
</evidence>
<dbReference type="GO" id="GO:0005829">
    <property type="term" value="C:cytosol"/>
    <property type="evidence" value="ECO:0007669"/>
    <property type="project" value="TreeGrafter"/>
</dbReference>
<dbReference type="AlphaFoldDB" id="A0A6N8IT65"/>